<dbReference type="SUPFAM" id="SSF55797">
    <property type="entry name" value="PR-1-like"/>
    <property type="match status" value="1"/>
</dbReference>
<dbReference type="InterPro" id="IPR035940">
    <property type="entry name" value="CAP_sf"/>
</dbReference>
<dbReference type="AlphaFoldDB" id="A0A0D8X7C8"/>
<evidence type="ECO:0000313" key="1">
    <source>
        <dbReference type="EMBL" id="KJH40438.1"/>
    </source>
</evidence>
<sequence>MSLMTYDCSLEDSAYDIAKLCETNSIPNFDYTLSSNVTLQPPFKVDYLFYMNHDQMDKLGCAYFECSSPGFPFLSFVCKYGGSDVKPGTLLYKAGSPCSDCPDDCVDNSLCDYSNK</sequence>
<evidence type="ECO:0008006" key="3">
    <source>
        <dbReference type="Google" id="ProtNLM"/>
    </source>
</evidence>
<dbReference type="OrthoDB" id="5850569at2759"/>
<protein>
    <recommendedName>
        <fullName evidence="3">SCP domain-containing protein</fullName>
    </recommendedName>
</protein>
<proteinExistence type="predicted"/>
<keyword evidence="2" id="KW-1185">Reference proteome</keyword>
<organism evidence="1 2">
    <name type="scientific">Dictyocaulus viviparus</name>
    <name type="common">Bovine lungworm</name>
    <dbReference type="NCBI Taxonomy" id="29172"/>
    <lineage>
        <taxon>Eukaryota</taxon>
        <taxon>Metazoa</taxon>
        <taxon>Ecdysozoa</taxon>
        <taxon>Nematoda</taxon>
        <taxon>Chromadorea</taxon>
        <taxon>Rhabditida</taxon>
        <taxon>Rhabditina</taxon>
        <taxon>Rhabditomorpha</taxon>
        <taxon>Strongyloidea</taxon>
        <taxon>Metastrongylidae</taxon>
        <taxon>Dictyocaulus</taxon>
    </lineage>
</organism>
<name>A0A0D8X7C8_DICVI</name>
<gene>
    <name evidence="1" type="ORF">DICVIV_13608</name>
</gene>
<reference evidence="1 2" key="1">
    <citation type="submission" date="2013-11" db="EMBL/GenBank/DDBJ databases">
        <title>Draft genome of the bovine lungworm Dictyocaulus viviparus.</title>
        <authorList>
            <person name="Mitreva M."/>
        </authorList>
    </citation>
    <scope>NUCLEOTIDE SEQUENCE [LARGE SCALE GENOMIC DNA]</scope>
    <source>
        <strain evidence="1 2">HannoverDv2000</strain>
    </source>
</reference>
<dbReference type="EMBL" id="KN717214">
    <property type="protein sequence ID" value="KJH40438.1"/>
    <property type="molecule type" value="Genomic_DNA"/>
</dbReference>
<dbReference type="Gene3D" id="3.40.33.10">
    <property type="entry name" value="CAP"/>
    <property type="match status" value="1"/>
</dbReference>
<evidence type="ECO:0000313" key="2">
    <source>
        <dbReference type="Proteomes" id="UP000053766"/>
    </source>
</evidence>
<reference evidence="2" key="2">
    <citation type="journal article" date="2016" name="Sci. Rep.">
        <title>Dictyocaulus viviparus genome, variome and transcriptome elucidate lungworm biology and support future intervention.</title>
        <authorList>
            <person name="McNulty S.N."/>
            <person name="Strube C."/>
            <person name="Rosa B.A."/>
            <person name="Martin J.C."/>
            <person name="Tyagi R."/>
            <person name="Choi Y.J."/>
            <person name="Wang Q."/>
            <person name="Hallsworth Pepin K."/>
            <person name="Zhang X."/>
            <person name="Ozersky P."/>
            <person name="Wilson R.K."/>
            <person name="Sternberg P.W."/>
            <person name="Gasser R.B."/>
            <person name="Mitreva M."/>
        </authorList>
    </citation>
    <scope>NUCLEOTIDE SEQUENCE [LARGE SCALE GENOMIC DNA]</scope>
    <source>
        <strain evidence="2">HannoverDv2000</strain>
    </source>
</reference>
<dbReference type="Proteomes" id="UP000053766">
    <property type="component" value="Unassembled WGS sequence"/>
</dbReference>
<accession>A0A0D8X7C8</accession>